<dbReference type="AlphaFoldDB" id="A0A5R9BFD3"/>
<dbReference type="InterPro" id="IPR001173">
    <property type="entry name" value="Glyco_trans_2-like"/>
</dbReference>
<feature type="domain" description="Glycosyltransferase 2-like" evidence="5">
    <location>
        <begin position="38"/>
        <end position="175"/>
    </location>
</feature>
<organism evidence="6 7">
    <name type="scientific">Nesterenkonia salmonea</name>
    <dbReference type="NCBI Taxonomy" id="1804987"/>
    <lineage>
        <taxon>Bacteria</taxon>
        <taxon>Bacillati</taxon>
        <taxon>Actinomycetota</taxon>
        <taxon>Actinomycetes</taxon>
        <taxon>Micrococcales</taxon>
        <taxon>Micrococcaceae</taxon>
        <taxon>Nesterenkonia</taxon>
    </lineage>
</organism>
<protein>
    <submittedName>
        <fullName evidence="6">Glycosyltransferase family 2 protein</fullName>
    </submittedName>
</protein>
<accession>A0A5R9BFD3</accession>
<evidence type="ECO:0000313" key="7">
    <source>
        <dbReference type="Proteomes" id="UP000310458"/>
    </source>
</evidence>
<dbReference type="Pfam" id="PF00535">
    <property type="entry name" value="Glycos_transf_2"/>
    <property type="match status" value="1"/>
</dbReference>
<sequence>MMKNRWGCTWDASWVRASAVTASSARIQDPTPETTWLLVCTYQRNDLLTRLLESLKSVQMPPGTTIDQPHVIVVDNSPQPTAEHLVQSYSGARYVHEPRPGIATARNTSLEAVPEDAQAVVFLDDDEQVTTDWFVSLLSAACESSADAVAGPVVPIFEGEEPDWVSTYGYVRRTDFPTGPHPRRLATNNTLVLSTWFGHPRHGGRGYRFDETFNFIGGSDSDLFERMMDDGAQFWWCAEAVVTEHVPIERSTKQWLRRRALRGGQVRVAKKRLRASPSTWVTLGLVAEGAARASYGAVRRFSHRARRRPVTYTDDYYLCEGLGMLKAVMGQGRAEYARKS</sequence>
<evidence type="ECO:0000256" key="1">
    <source>
        <dbReference type="ARBA" id="ARBA00004776"/>
    </source>
</evidence>
<comment type="pathway">
    <text evidence="1">Cell wall biogenesis; cell wall polysaccharide biosynthesis.</text>
</comment>
<evidence type="ECO:0000259" key="5">
    <source>
        <dbReference type="Pfam" id="PF00535"/>
    </source>
</evidence>
<gene>
    <name evidence="6" type="ORF">FEF26_03660</name>
</gene>
<keyword evidence="3" id="KW-0328">Glycosyltransferase</keyword>
<comment type="caution">
    <text evidence="6">The sequence shown here is derived from an EMBL/GenBank/DDBJ whole genome shotgun (WGS) entry which is preliminary data.</text>
</comment>
<dbReference type="Gene3D" id="3.90.550.10">
    <property type="entry name" value="Spore Coat Polysaccharide Biosynthesis Protein SpsA, Chain A"/>
    <property type="match status" value="1"/>
</dbReference>
<keyword evidence="4 6" id="KW-0808">Transferase</keyword>
<evidence type="ECO:0000256" key="4">
    <source>
        <dbReference type="ARBA" id="ARBA00022679"/>
    </source>
</evidence>
<dbReference type="InterPro" id="IPR029044">
    <property type="entry name" value="Nucleotide-diphossugar_trans"/>
</dbReference>
<dbReference type="PANTHER" id="PTHR43179">
    <property type="entry name" value="RHAMNOSYLTRANSFERASE WBBL"/>
    <property type="match status" value="1"/>
</dbReference>
<proteinExistence type="inferred from homology"/>
<comment type="similarity">
    <text evidence="2">Belongs to the glycosyltransferase 2 family.</text>
</comment>
<dbReference type="EMBL" id="VAVZ01000007">
    <property type="protein sequence ID" value="TLP98822.1"/>
    <property type="molecule type" value="Genomic_DNA"/>
</dbReference>
<name>A0A5R9BFD3_9MICC</name>
<evidence type="ECO:0000256" key="2">
    <source>
        <dbReference type="ARBA" id="ARBA00006739"/>
    </source>
</evidence>
<dbReference type="Proteomes" id="UP000310458">
    <property type="component" value="Unassembled WGS sequence"/>
</dbReference>
<evidence type="ECO:0000256" key="3">
    <source>
        <dbReference type="ARBA" id="ARBA00022676"/>
    </source>
</evidence>
<keyword evidence="7" id="KW-1185">Reference proteome</keyword>
<evidence type="ECO:0000313" key="6">
    <source>
        <dbReference type="EMBL" id="TLP98822.1"/>
    </source>
</evidence>
<dbReference type="GO" id="GO:0016757">
    <property type="term" value="F:glycosyltransferase activity"/>
    <property type="evidence" value="ECO:0007669"/>
    <property type="project" value="UniProtKB-KW"/>
</dbReference>
<dbReference type="PANTHER" id="PTHR43179:SF12">
    <property type="entry name" value="GALACTOFURANOSYLTRANSFERASE GLFT2"/>
    <property type="match status" value="1"/>
</dbReference>
<reference evidence="6 7" key="1">
    <citation type="submission" date="2019-05" db="EMBL/GenBank/DDBJ databases">
        <title>Nesterenkonia sp. GY074 isolated from the Southern Atlantic Ocean.</title>
        <authorList>
            <person name="Zhang G."/>
        </authorList>
    </citation>
    <scope>NUCLEOTIDE SEQUENCE [LARGE SCALE GENOMIC DNA]</scope>
    <source>
        <strain evidence="6 7">GY074</strain>
    </source>
</reference>
<dbReference type="SUPFAM" id="SSF53448">
    <property type="entry name" value="Nucleotide-diphospho-sugar transferases"/>
    <property type="match status" value="1"/>
</dbReference>
<dbReference type="OrthoDB" id="3180470at2"/>